<feature type="region of interest" description="Disordered" evidence="1">
    <location>
        <begin position="151"/>
        <end position="204"/>
    </location>
</feature>
<sequence>MDYKETIKERLGLLSPELRDFVLDESWRREAEKIGKQFNLNEEKYASFENEIFLVLLCFEPKSDFAENIKKELGIDTNMAEWVAEDVEKNIFSKIANEIDEMWQIASTESIGGAEQNEETERPNQNQSQNDVALAPHSASEVGTDFEQIILNQAKAMQPARTPGDGPAREAPANLPTGEQIMEEKPKVIHNYVGESDPYREPIE</sequence>
<dbReference type="AlphaFoldDB" id="A0A1G2USY8"/>
<dbReference type="EMBL" id="MHWS01000007">
    <property type="protein sequence ID" value="OHB12520.1"/>
    <property type="molecule type" value="Genomic_DNA"/>
</dbReference>
<evidence type="ECO:0000313" key="2">
    <source>
        <dbReference type="EMBL" id="OHB12520.1"/>
    </source>
</evidence>
<proteinExistence type="predicted"/>
<feature type="region of interest" description="Disordered" evidence="1">
    <location>
        <begin position="112"/>
        <end position="139"/>
    </location>
</feature>
<reference evidence="2 3" key="1">
    <citation type="journal article" date="2016" name="Nat. Commun.">
        <title>Thousands of microbial genomes shed light on interconnected biogeochemical processes in an aquifer system.</title>
        <authorList>
            <person name="Anantharaman K."/>
            <person name="Brown C.T."/>
            <person name="Hug L.A."/>
            <person name="Sharon I."/>
            <person name="Castelle C.J."/>
            <person name="Probst A.J."/>
            <person name="Thomas B.C."/>
            <person name="Singh A."/>
            <person name="Wilkins M.J."/>
            <person name="Karaoz U."/>
            <person name="Brodie E.L."/>
            <person name="Williams K.H."/>
            <person name="Hubbard S.S."/>
            <person name="Banfield J.F."/>
        </authorList>
    </citation>
    <scope>NUCLEOTIDE SEQUENCE [LARGE SCALE GENOMIC DNA]</scope>
</reference>
<gene>
    <name evidence="2" type="ORF">A3G46_01005</name>
</gene>
<organism evidence="2 3">
    <name type="scientific">Candidatus Zambryskibacteria bacterium RIFCSPLOWO2_12_FULL_39_16</name>
    <dbReference type="NCBI Taxonomy" id="1802775"/>
    <lineage>
        <taxon>Bacteria</taxon>
        <taxon>Candidatus Zambryskiibacteriota</taxon>
    </lineage>
</organism>
<accession>A0A1G2USY8</accession>
<evidence type="ECO:0000313" key="3">
    <source>
        <dbReference type="Proteomes" id="UP000177276"/>
    </source>
</evidence>
<evidence type="ECO:0000256" key="1">
    <source>
        <dbReference type="SAM" id="MobiDB-lite"/>
    </source>
</evidence>
<dbReference type="Proteomes" id="UP000177276">
    <property type="component" value="Unassembled WGS sequence"/>
</dbReference>
<protein>
    <submittedName>
        <fullName evidence="2">Uncharacterized protein</fullName>
    </submittedName>
</protein>
<comment type="caution">
    <text evidence="2">The sequence shown here is derived from an EMBL/GenBank/DDBJ whole genome shotgun (WGS) entry which is preliminary data.</text>
</comment>
<name>A0A1G2USY8_9BACT</name>